<evidence type="ECO:0000256" key="3">
    <source>
        <dbReference type="ARBA" id="ARBA00012682"/>
    </source>
</evidence>
<sequence length="547" mass="60892">MDQMRIAEQIMKTVDSMIDPRASLEQQLAQMRAQLEALSQLPMIIQQKVDAVNRQIDHISQMGFNEIRQEKFLEIKKPGQERIIQFERHPEDSRHSVEITELEPENDMMGENEKKVEIRVTKPSLTEEELQLQREDVKKMLESKMKKDTHEEETIHQIDAENQSQANQRVKPTPAFGPGPQERPLILPGGRKWKRSMEYNEELIQETLTAQAEVIKGKAIGVNFMKYQKPLPGLDHLQRSEVYKAIHNMDEPSSKKVEMLRPAFAAADYRELEVLVDFGANPDQNTVDRTLSHLKSQDGIEQAVFKDGAVVIETTLPSSVILDMVTKSSGKRAVLQGFGETQSAVAMISSQNCCKNQVLGVIRFQQNEGGPLIADGSVDGLKPGQHGIHVHDTGDISLGCNSIGDHYNPNKSPHGDPSDPPDKRHAGDLGNITADENGRATFRILDSVLNIYDIVGRSIAIKENPDDFGRGSSPASKVDGNAGTSIACGIIARSAGIFQNPKRICACDGVVVWDEKDRPLAGKGRRDKCCHKENDNNQEQVKMCCKV</sequence>
<comment type="caution">
    <text evidence="14">The sequence shown here is derived from an EMBL/GenBank/DDBJ whole genome shotgun (WGS) entry which is preliminary data.</text>
</comment>
<evidence type="ECO:0000256" key="11">
    <source>
        <dbReference type="ARBA" id="ARBA00072705"/>
    </source>
</evidence>
<dbReference type="GO" id="GO:0004784">
    <property type="term" value="F:superoxide dismutase activity"/>
    <property type="evidence" value="ECO:0007669"/>
    <property type="project" value="UniProtKB-EC"/>
</dbReference>
<evidence type="ECO:0000259" key="13">
    <source>
        <dbReference type="Pfam" id="PF00080"/>
    </source>
</evidence>
<evidence type="ECO:0000313" key="14">
    <source>
        <dbReference type="EMBL" id="CAH2083714.1"/>
    </source>
</evidence>
<evidence type="ECO:0000256" key="12">
    <source>
        <dbReference type="SAM" id="MobiDB-lite"/>
    </source>
</evidence>
<dbReference type="AlphaFoldDB" id="A0AAU9T9T1"/>
<dbReference type="FunFam" id="2.60.40.200:FF:000004">
    <property type="entry name" value="Copper chaperone for superoxide dismutase"/>
    <property type="match status" value="1"/>
</dbReference>
<keyword evidence="6" id="KW-0049">Antioxidant</keyword>
<dbReference type="Pfam" id="PF00080">
    <property type="entry name" value="Sod_Cu"/>
    <property type="match status" value="1"/>
</dbReference>
<dbReference type="EMBL" id="CAKOGL010000001">
    <property type="protein sequence ID" value="CAH2083714.1"/>
    <property type="molecule type" value="Genomic_DNA"/>
</dbReference>
<comment type="catalytic activity">
    <reaction evidence="10">
        <text>2 superoxide + 2 H(+) = H2O2 + O2</text>
        <dbReference type="Rhea" id="RHEA:20696"/>
        <dbReference type="ChEBI" id="CHEBI:15378"/>
        <dbReference type="ChEBI" id="CHEBI:15379"/>
        <dbReference type="ChEBI" id="CHEBI:16240"/>
        <dbReference type="ChEBI" id="CHEBI:18421"/>
        <dbReference type="EC" id="1.15.1.1"/>
    </reaction>
</comment>
<evidence type="ECO:0000256" key="10">
    <source>
        <dbReference type="ARBA" id="ARBA00049204"/>
    </source>
</evidence>
<feature type="region of interest" description="Disordered" evidence="12">
    <location>
        <begin position="159"/>
        <end position="187"/>
    </location>
</feature>
<dbReference type="CDD" id="cd00305">
    <property type="entry name" value="Cu-Zn_Superoxide_Dismutase"/>
    <property type="match status" value="1"/>
</dbReference>
<dbReference type="InterPro" id="IPR001424">
    <property type="entry name" value="SOD_Cu_Zn_dom"/>
</dbReference>
<dbReference type="SUPFAM" id="SSF49329">
    <property type="entry name" value="Cu,Zn superoxide dismutase-like"/>
    <property type="match status" value="1"/>
</dbReference>
<dbReference type="PRINTS" id="PR00068">
    <property type="entry name" value="CUZNDISMTASE"/>
</dbReference>
<feature type="compositionally biased region" description="Basic and acidic residues" evidence="12">
    <location>
        <begin position="413"/>
        <end position="427"/>
    </location>
</feature>
<dbReference type="Proteomes" id="UP001153954">
    <property type="component" value="Unassembled WGS sequence"/>
</dbReference>
<protein>
    <recommendedName>
        <fullName evidence="11">Extracellular superoxide dismutase [Cu-Zn]</fullName>
        <ecNumber evidence="3">1.15.1.1</ecNumber>
    </recommendedName>
</protein>
<feature type="region of interest" description="Disordered" evidence="12">
    <location>
        <begin position="401"/>
        <end position="432"/>
    </location>
</feature>
<evidence type="ECO:0000256" key="1">
    <source>
        <dbReference type="ARBA" id="ARBA00001947"/>
    </source>
</evidence>
<gene>
    <name evidence="14" type="ORF">EEDITHA_LOCUS357</name>
</gene>
<feature type="compositionally biased region" description="Polar residues" evidence="12">
    <location>
        <begin position="160"/>
        <end position="170"/>
    </location>
</feature>
<evidence type="ECO:0000256" key="6">
    <source>
        <dbReference type="ARBA" id="ARBA00022862"/>
    </source>
</evidence>
<reference evidence="14" key="1">
    <citation type="submission" date="2022-03" db="EMBL/GenBank/DDBJ databases">
        <authorList>
            <person name="Tunstrom K."/>
        </authorList>
    </citation>
    <scope>NUCLEOTIDE SEQUENCE</scope>
</reference>
<dbReference type="InterPro" id="IPR018152">
    <property type="entry name" value="SOD_Cu/Zn_BS"/>
</dbReference>
<feature type="domain" description="Superoxide dismutase copper/zinc binding" evidence="13">
    <location>
        <begin position="359"/>
        <end position="491"/>
    </location>
</feature>
<dbReference type="EC" id="1.15.1.1" evidence="3"/>
<comment type="cofactor">
    <cofactor evidence="1">
        <name>Zn(2+)</name>
        <dbReference type="ChEBI" id="CHEBI:29105"/>
    </cofactor>
</comment>
<dbReference type="PROSITE" id="PS00087">
    <property type="entry name" value="SOD_CU_ZN_1"/>
    <property type="match status" value="1"/>
</dbReference>
<keyword evidence="8" id="KW-0186">Copper</keyword>
<evidence type="ECO:0000256" key="7">
    <source>
        <dbReference type="ARBA" id="ARBA00023002"/>
    </source>
</evidence>
<name>A0AAU9T9T1_EUPED</name>
<dbReference type="InterPro" id="IPR024134">
    <property type="entry name" value="SOD_Cu/Zn_/chaperone"/>
</dbReference>
<evidence type="ECO:0000256" key="5">
    <source>
        <dbReference type="ARBA" id="ARBA00022833"/>
    </source>
</evidence>
<evidence type="ECO:0000256" key="2">
    <source>
        <dbReference type="ARBA" id="ARBA00010457"/>
    </source>
</evidence>
<evidence type="ECO:0000313" key="15">
    <source>
        <dbReference type="Proteomes" id="UP001153954"/>
    </source>
</evidence>
<evidence type="ECO:0000256" key="8">
    <source>
        <dbReference type="ARBA" id="ARBA00023008"/>
    </source>
</evidence>
<keyword evidence="7" id="KW-0560">Oxidoreductase</keyword>
<dbReference type="Gene3D" id="2.60.40.200">
    <property type="entry name" value="Superoxide dismutase, copper/zinc binding domain"/>
    <property type="match status" value="1"/>
</dbReference>
<keyword evidence="4" id="KW-0479">Metal-binding</keyword>
<dbReference type="PANTHER" id="PTHR10003">
    <property type="entry name" value="SUPEROXIDE DISMUTASE CU-ZN -RELATED"/>
    <property type="match status" value="1"/>
</dbReference>
<accession>A0AAU9T9T1</accession>
<comment type="similarity">
    <text evidence="2">Belongs to the Cu-Zn superoxide dismutase family.</text>
</comment>
<dbReference type="InterPro" id="IPR036423">
    <property type="entry name" value="SOD-like_Cu/Zn_dom_sf"/>
</dbReference>
<keyword evidence="15" id="KW-1185">Reference proteome</keyword>
<proteinExistence type="inferred from homology"/>
<organism evidence="14 15">
    <name type="scientific">Euphydryas editha</name>
    <name type="common">Edith's checkerspot</name>
    <dbReference type="NCBI Taxonomy" id="104508"/>
    <lineage>
        <taxon>Eukaryota</taxon>
        <taxon>Metazoa</taxon>
        <taxon>Ecdysozoa</taxon>
        <taxon>Arthropoda</taxon>
        <taxon>Hexapoda</taxon>
        <taxon>Insecta</taxon>
        <taxon>Pterygota</taxon>
        <taxon>Neoptera</taxon>
        <taxon>Endopterygota</taxon>
        <taxon>Lepidoptera</taxon>
        <taxon>Glossata</taxon>
        <taxon>Ditrysia</taxon>
        <taxon>Papilionoidea</taxon>
        <taxon>Nymphalidae</taxon>
        <taxon>Nymphalinae</taxon>
        <taxon>Euphydryas</taxon>
    </lineage>
</organism>
<evidence type="ECO:0000256" key="4">
    <source>
        <dbReference type="ARBA" id="ARBA00022723"/>
    </source>
</evidence>
<dbReference type="GO" id="GO:0005507">
    <property type="term" value="F:copper ion binding"/>
    <property type="evidence" value="ECO:0007669"/>
    <property type="project" value="InterPro"/>
</dbReference>
<keyword evidence="5" id="KW-0862">Zinc</keyword>
<evidence type="ECO:0000256" key="9">
    <source>
        <dbReference type="ARBA" id="ARBA00023157"/>
    </source>
</evidence>
<keyword evidence="9" id="KW-1015">Disulfide bond</keyword>